<evidence type="ECO:0000313" key="2">
    <source>
        <dbReference type="EMBL" id="RNI21791.1"/>
    </source>
</evidence>
<organism evidence="2 3">
    <name type="scientific">Rufibacter latericius</name>
    <dbReference type="NCBI Taxonomy" id="2487040"/>
    <lineage>
        <taxon>Bacteria</taxon>
        <taxon>Pseudomonadati</taxon>
        <taxon>Bacteroidota</taxon>
        <taxon>Cytophagia</taxon>
        <taxon>Cytophagales</taxon>
        <taxon>Hymenobacteraceae</taxon>
        <taxon>Rufibacter</taxon>
    </lineage>
</organism>
<keyword evidence="1" id="KW-0472">Membrane</keyword>
<keyword evidence="1" id="KW-0812">Transmembrane</keyword>
<evidence type="ECO:0000313" key="3">
    <source>
        <dbReference type="Proteomes" id="UP000272117"/>
    </source>
</evidence>
<protein>
    <submittedName>
        <fullName evidence="2">Uncharacterized protein</fullName>
    </submittedName>
</protein>
<keyword evidence="3" id="KW-1185">Reference proteome</keyword>
<comment type="caution">
    <text evidence="2">The sequence shown here is derived from an EMBL/GenBank/DDBJ whole genome shotgun (WGS) entry which is preliminary data.</text>
</comment>
<reference evidence="2 3" key="1">
    <citation type="submission" date="2018-11" db="EMBL/GenBank/DDBJ databases">
        <title>Rufibacter latericius sp. nov., isolated from water in Baiyang Lake.</title>
        <authorList>
            <person name="Yang Y."/>
        </authorList>
    </citation>
    <scope>NUCLEOTIDE SEQUENCE [LARGE SCALE GENOMIC DNA]</scope>
    <source>
        <strain evidence="2 3">R-22-1c-1</strain>
    </source>
</reference>
<accession>A0A3M9M8A8</accession>
<dbReference type="AlphaFoldDB" id="A0A3M9M8A8"/>
<sequence length="92" mass="10075">MFGRIDGHPALDFDSSGGRYSGMAIWGSVVGGSGSVDGNAVLDFLSRFTSGFPTFAPYQRLSLLQPLVWVGVHVALQQLIYGIFLLIEHFRR</sequence>
<evidence type="ECO:0000256" key="1">
    <source>
        <dbReference type="SAM" id="Phobius"/>
    </source>
</evidence>
<name>A0A3M9M8A8_9BACT</name>
<feature type="transmembrane region" description="Helical" evidence="1">
    <location>
        <begin position="67"/>
        <end position="87"/>
    </location>
</feature>
<dbReference type="EMBL" id="RJJD01000023">
    <property type="protein sequence ID" value="RNI21791.1"/>
    <property type="molecule type" value="Genomic_DNA"/>
</dbReference>
<gene>
    <name evidence="2" type="ORF">EFB08_21835</name>
</gene>
<proteinExistence type="predicted"/>
<keyword evidence="1" id="KW-1133">Transmembrane helix</keyword>
<dbReference type="Proteomes" id="UP000272117">
    <property type="component" value="Unassembled WGS sequence"/>
</dbReference>